<reference evidence="1" key="1">
    <citation type="submission" date="2015-10" db="EMBL/GenBank/DDBJ databases">
        <title>EvidentialGene: Evidence-directed Construction of Complete mRNA Transcriptomes without Genomes.</title>
        <authorList>
            <person name="Gilbert D.G."/>
        </authorList>
    </citation>
    <scope>NUCLEOTIDE SEQUENCE</scope>
</reference>
<dbReference type="OrthoDB" id="6357146at2759"/>
<evidence type="ECO:0000313" key="1">
    <source>
        <dbReference type="EMBL" id="JAN62601.1"/>
    </source>
</evidence>
<accession>A0A0P5NQU3</accession>
<organism evidence="1">
    <name type="scientific">Daphnia magna</name>
    <dbReference type="NCBI Taxonomy" id="35525"/>
    <lineage>
        <taxon>Eukaryota</taxon>
        <taxon>Metazoa</taxon>
        <taxon>Ecdysozoa</taxon>
        <taxon>Arthropoda</taxon>
        <taxon>Crustacea</taxon>
        <taxon>Branchiopoda</taxon>
        <taxon>Diplostraca</taxon>
        <taxon>Cladocera</taxon>
        <taxon>Anomopoda</taxon>
        <taxon>Daphniidae</taxon>
        <taxon>Daphnia</taxon>
    </lineage>
</organism>
<dbReference type="EMBL" id="GDIQ01032136">
    <property type="protein sequence ID" value="JAN62601.1"/>
    <property type="molecule type" value="Transcribed_RNA"/>
</dbReference>
<name>A0A0P5NQU3_9CRUS</name>
<protein>
    <submittedName>
        <fullName evidence="1">Uncharacterized protein</fullName>
    </submittedName>
</protein>
<sequence>MNKSIDKIGEAIHLAAQEDLDSMKDDSDVKKFEELIQKLELQRRLVLEGEVRKRKLANLKLNENVNSPQELVEKTQLATVKSEENMQLYMICQKAVETSQFSLTLQSAETRDLADDYADEEIAGLSAEYINLCLSNLAESHKNERLDEEIKQAQENINQLKPYIFPGEANEEVQPGSRAKEIAKVKARLVKLRGRYNFTRYILQLFLLASEQDLVSNPKLFDMFVKCGEPYD</sequence>
<dbReference type="AlphaFoldDB" id="A0A0P5NQU3"/>
<proteinExistence type="predicted"/>